<evidence type="ECO:0000256" key="7">
    <source>
        <dbReference type="ARBA" id="ARBA00022840"/>
    </source>
</evidence>
<dbReference type="InterPro" id="IPR000014">
    <property type="entry name" value="PAS"/>
</dbReference>
<dbReference type="Pfam" id="PF00512">
    <property type="entry name" value="HisKA"/>
    <property type="match status" value="1"/>
</dbReference>
<dbReference type="Gene3D" id="3.30.565.10">
    <property type="entry name" value="Histidine kinase-like ATPase, C-terminal domain"/>
    <property type="match status" value="1"/>
</dbReference>
<gene>
    <name evidence="11" type="ORF">FM111_14640</name>
</gene>
<dbReference type="InterPro" id="IPR003594">
    <property type="entry name" value="HATPase_dom"/>
</dbReference>
<dbReference type="SMART" id="SM00387">
    <property type="entry name" value="HATPase_c"/>
    <property type="match status" value="1"/>
</dbReference>
<dbReference type="InterPro" id="IPR036097">
    <property type="entry name" value="HisK_dim/P_sf"/>
</dbReference>
<dbReference type="Pfam" id="PF02518">
    <property type="entry name" value="HATPase_c"/>
    <property type="match status" value="1"/>
</dbReference>
<dbReference type="EC" id="2.7.13.3" evidence="2"/>
<evidence type="ECO:0000259" key="10">
    <source>
        <dbReference type="PROSITE" id="PS50109"/>
    </source>
</evidence>
<dbReference type="InterPro" id="IPR035965">
    <property type="entry name" value="PAS-like_dom_sf"/>
</dbReference>
<accession>A0A1R4GPH0</accession>
<keyword evidence="9" id="KW-1133">Transmembrane helix</keyword>
<evidence type="ECO:0000256" key="2">
    <source>
        <dbReference type="ARBA" id="ARBA00012438"/>
    </source>
</evidence>
<protein>
    <recommendedName>
        <fullName evidence="2">histidine kinase</fullName>
        <ecNumber evidence="2">2.7.13.3</ecNumber>
    </recommendedName>
</protein>
<name>A0A1R4GPH0_BREDI</name>
<dbReference type="AlphaFoldDB" id="A0A1R4GPH0"/>
<dbReference type="InterPro" id="IPR004358">
    <property type="entry name" value="Sig_transdc_His_kin-like_C"/>
</dbReference>
<evidence type="ECO:0000256" key="1">
    <source>
        <dbReference type="ARBA" id="ARBA00000085"/>
    </source>
</evidence>
<evidence type="ECO:0000256" key="3">
    <source>
        <dbReference type="ARBA" id="ARBA00022553"/>
    </source>
</evidence>
<evidence type="ECO:0000256" key="4">
    <source>
        <dbReference type="ARBA" id="ARBA00022679"/>
    </source>
</evidence>
<dbReference type="SUPFAM" id="SSF47384">
    <property type="entry name" value="Homodimeric domain of signal transducing histidine kinase"/>
    <property type="match status" value="1"/>
</dbReference>
<comment type="catalytic activity">
    <reaction evidence="1">
        <text>ATP + protein L-histidine = ADP + protein N-phospho-L-histidine.</text>
        <dbReference type="EC" id="2.7.13.3"/>
    </reaction>
</comment>
<dbReference type="InterPro" id="IPR003661">
    <property type="entry name" value="HisK_dim/P_dom"/>
</dbReference>
<feature type="domain" description="Histidine kinase" evidence="10">
    <location>
        <begin position="197"/>
        <end position="411"/>
    </location>
</feature>
<dbReference type="PANTHER" id="PTHR43065:SF10">
    <property type="entry name" value="PEROXIDE STRESS-ACTIVATED HISTIDINE KINASE MAK3"/>
    <property type="match status" value="1"/>
</dbReference>
<dbReference type="Gene3D" id="1.10.287.130">
    <property type="match status" value="1"/>
</dbReference>
<keyword evidence="4" id="KW-0808">Transferase</keyword>
<reference evidence="11 12" key="1">
    <citation type="submission" date="2017-02" db="EMBL/GenBank/DDBJ databases">
        <authorList>
            <person name="Peterson S.W."/>
        </authorList>
    </citation>
    <scope>NUCLEOTIDE SEQUENCE [LARGE SCALE GENOMIC DNA]</scope>
    <source>
        <strain evidence="11 12">3F5N</strain>
    </source>
</reference>
<dbReference type="EMBL" id="FUIE01000084">
    <property type="protein sequence ID" value="SJM70130.1"/>
    <property type="molecule type" value="Genomic_DNA"/>
</dbReference>
<dbReference type="RefSeq" id="WP_087141766.1">
    <property type="nucleotide sequence ID" value="NZ_FUIE01000084.1"/>
</dbReference>
<dbReference type="SMART" id="SM00388">
    <property type="entry name" value="HisKA"/>
    <property type="match status" value="1"/>
</dbReference>
<evidence type="ECO:0000256" key="6">
    <source>
        <dbReference type="ARBA" id="ARBA00022777"/>
    </source>
</evidence>
<keyword evidence="7" id="KW-0067">ATP-binding</keyword>
<keyword evidence="9" id="KW-0812">Transmembrane</keyword>
<dbReference type="Proteomes" id="UP000195766">
    <property type="component" value="Unassembled WGS sequence"/>
</dbReference>
<dbReference type="InterPro" id="IPR005467">
    <property type="entry name" value="His_kinase_dom"/>
</dbReference>
<keyword evidence="9" id="KW-0472">Membrane</keyword>
<dbReference type="GO" id="GO:0005524">
    <property type="term" value="F:ATP binding"/>
    <property type="evidence" value="ECO:0007669"/>
    <property type="project" value="UniProtKB-KW"/>
</dbReference>
<evidence type="ECO:0000256" key="8">
    <source>
        <dbReference type="ARBA" id="ARBA00023012"/>
    </source>
</evidence>
<keyword evidence="8" id="KW-0902">Two-component regulatory system</keyword>
<evidence type="ECO:0000313" key="11">
    <source>
        <dbReference type="EMBL" id="SJM70130.1"/>
    </source>
</evidence>
<dbReference type="GO" id="GO:0000155">
    <property type="term" value="F:phosphorelay sensor kinase activity"/>
    <property type="evidence" value="ECO:0007669"/>
    <property type="project" value="InterPro"/>
</dbReference>
<dbReference type="CDD" id="cd00082">
    <property type="entry name" value="HisKA"/>
    <property type="match status" value="1"/>
</dbReference>
<dbReference type="Gene3D" id="3.30.450.20">
    <property type="entry name" value="PAS domain"/>
    <property type="match status" value="1"/>
</dbReference>
<evidence type="ECO:0000256" key="9">
    <source>
        <dbReference type="SAM" id="Phobius"/>
    </source>
</evidence>
<evidence type="ECO:0000313" key="12">
    <source>
        <dbReference type="Proteomes" id="UP000195766"/>
    </source>
</evidence>
<keyword evidence="6 11" id="KW-0418">Kinase</keyword>
<dbReference type="SUPFAM" id="SSF55874">
    <property type="entry name" value="ATPase domain of HSP90 chaperone/DNA topoisomerase II/histidine kinase"/>
    <property type="match status" value="1"/>
</dbReference>
<dbReference type="PRINTS" id="PR00344">
    <property type="entry name" value="BCTRLSENSOR"/>
</dbReference>
<dbReference type="InterPro" id="IPR036890">
    <property type="entry name" value="HATPase_C_sf"/>
</dbReference>
<dbReference type="PROSITE" id="PS50109">
    <property type="entry name" value="HIS_KIN"/>
    <property type="match status" value="1"/>
</dbReference>
<organism evidence="11 12">
    <name type="scientific">Brevundimonas diminuta 3F5N</name>
    <dbReference type="NCBI Taxonomy" id="1255603"/>
    <lineage>
        <taxon>Bacteria</taxon>
        <taxon>Pseudomonadati</taxon>
        <taxon>Pseudomonadota</taxon>
        <taxon>Alphaproteobacteria</taxon>
        <taxon>Caulobacterales</taxon>
        <taxon>Caulobacteraceae</taxon>
        <taxon>Brevundimonas</taxon>
    </lineage>
</organism>
<dbReference type="PANTHER" id="PTHR43065">
    <property type="entry name" value="SENSOR HISTIDINE KINASE"/>
    <property type="match status" value="1"/>
</dbReference>
<dbReference type="OrthoDB" id="9789238at2"/>
<dbReference type="SUPFAM" id="SSF55785">
    <property type="entry name" value="PYP-like sensor domain (PAS domain)"/>
    <property type="match status" value="1"/>
</dbReference>
<dbReference type="CDD" id="cd00130">
    <property type="entry name" value="PAS"/>
    <property type="match status" value="1"/>
</dbReference>
<sequence length="416" mass="43851">MACALFAIAALMLALAAPSFSRSLALIALILTLTASAALVLVWRRASRLTGALAARDAMLNVAFLSTPTLMLTREGAISRLNGTALAMLKVTEAEALGRPFAEIVPGFDIAALAATGMQSGLLEADSGYWIGQRPDGSTFPVGIQFGMTPGGSDKDHVALGLADLTLRYAAEAQARELHAQLNTVWRLNSLGEMAATLAHELNQPLSAASGYMHASRADMEKAGSLGDSACRTLDLAQGQLLRAGEIIRRIRAFLTQEAGVLGGESASDMIENMKQILTRVGQAQKVALRIDMAAGSDRVRADRIQFQQAVVNLVRNGVEAAAGRHDAQVRILGRTEADGYSISIEDNGPGVADDQRDRLFQPMTSTKPGGMGLGLSVTRTIVERHGGVLNVGRSQALGGAAFFFTLPLDQEATTA</sequence>
<evidence type="ECO:0000256" key="5">
    <source>
        <dbReference type="ARBA" id="ARBA00022741"/>
    </source>
</evidence>
<proteinExistence type="predicted"/>
<keyword evidence="5" id="KW-0547">Nucleotide-binding</keyword>
<keyword evidence="3" id="KW-0597">Phosphoprotein</keyword>
<feature type="transmembrane region" description="Helical" evidence="9">
    <location>
        <begin position="26"/>
        <end position="43"/>
    </location>
</feature>